<dbReference type="GO" id="GO:0003712">
    <property type="term" value="F:transcription coregulator activity"/>
    <property type="evidence" value="ECO:0007669"/>
    <property type="project" value="TreeGrafter"/>
</dbReference>
<dbReference type="GO" id="GO:0006357">
    <property type="term" value="P:regulation of transcription by RNA polymerase II"/>
    <property type="evidence" value="ECO:0007669"/>
    <property type="project" value="TreeGrafter"/>
</dbReference>
<dbReference type="OrthoDB" id="526653at2759"/>
<dbReference type="SUPFAM" id="SSF140718">
    <property type="entry name" value="Mediator hinge subcomplex-like"/>
    <property type="match status" value="1"/>
</dbReference>
<feature type="coiled-coil region" evidence="7">
    <location>
        <begin position="85"/>
        <end position="112"/>
    </location>
</feature>
<name>A0A8J9YQW5_BRALA</name>
<dbReference type="PANTHER" id="PTHR13381">
    <property type="entry name" value="RNA POLYMERASE II HOLOENZYME COMPONENT SRB7"/>
    <property type="match status" value="1"/>
</dbReference>
<evidence type="ECO:0000256" key="6">
    <source>
        <dbReference type="RuleBase" id="RU366036"/>
    </source>
</evidence>
<gene>
    <name evidence="9" type="primary">MED21</name>
    <name evidence="9" type="ORF">BLAG_LOCUS1671</name>
</gene>
<evidence type="ECO:0000256" key="5">
    <source>
        <dbReference type="ARBA" id="ARBA00023242"/>
    </source>
</evidence>
<feature type="region of interest" description="Disordered" evidence="8">
    <location>
        <begin position="131"/>
        <end position="154"/>
    </location>
</feature>
<organism evidence="9 10">
    <name type="scientific">Branchiostoma lanceolatum</name>
    <name type="common">Common lancelet</name>
    <name type="synonym">Amphioxus lanceolatum</name>
    <dbReference type="NCBI Taxonomy" id="7740"/>
    <lineage>
        <taxon>Eukaryota</taxon>
        <taxon>Metazoa</taxon>
        <taxon>Chordata</taxon>
        <taxon>Cephalochordata</taxon>
        <taxon>Leptocardii</taxon>
        <taxon>Amphioxiformes</taxon>
        <taxon>Branchiostomatidae</taxon>
        <taxon>Branchiostoma</taxon>
    </lineage>
</organism>
<evidence type="ECO:0000313" key="10">
    <source>
        <dbReference type="Proteomes" id="UP000838412"/>
    </source>
</evidence>
<evidence type="ECO:0000256" key="7">
    <source>
        <dbReference type="SAM" id="Coils"/>
    </source>
</evidence>
<sequence length="154" mass="17214">MADRLTQLQDAVHQMGEHFCNSIGILQQCAPASNFPDFDKSAAPVDKDQVATQEEYTQLFAQLIARTAKDIDVLIDSLPNEESTAELQAQSLQRLEQDNQDAARKLEDVVRRGEVLLEQIQKALSEIAETQLKTQSSQQQKILPAVDKKEPKPT</sequence>
<dbReference type="Proteomes" id="UP000838412">
    <property type="component" value="Chromosome 1"/>
</dbReference>
<comment type="subunit">
    <text evidence="6">Component of the Mediator complex.</text>
</comment>
<evidence type="ECO:0000256" key="1">
    <source>
        <dbReference type="ARBA" id="ARBA00004123"/>
    </source>
</evidence>
<protein>
    <recommendedName>
        <fullName evidence="6">Mediator of RNA polymerase II transcription subunit 21</fullName>
    </recommendedName>
</protein>
<keyword evidence="4 6" id="KW-0804">Transcription</keyword>
<evidence type="ECO:0000256" key="3">
    <source>
        <dbReference type="ARBA" id="ARBA00023159"/>
    </source>
</evidence>
<reference evidence="9" key="1">
    <citation type="submission" date="2022-01" db="EMBL/GenBank/DDBJ databases">
        <authorList>
            <person name="Braso-Vives M."/>
        </authorList>
    </citation>
    <scope>NUCLEOTIDE SEQUENCE</scope>
</reference>
<comment type="function">
    <text evidence="6">Component of the Mediator complex, a coactivator involved in the regulated transcription of nearly all RNA polymerase II-dependent genes. Mediator functions as a bridge to convey information from gene-specific regulatory proteins to the basal RNA polymerase II transcription machinery. Mediator is recruited to promoters by direct interactions with regulatory proteins and serves as a scaffold for the assembly of a functional preinitiation complex with RNA polymerase II and the general transcription factors.</text>
</comment>
<dbReference type="EMBL" id="OV696686">
    <property type="protein sequence ID" value="CAH1232640.1"/>
    <property type="molecule type" value="Genomic_DNA"/>
</dbReference>
<evidence type="ECO:0000256" key="2">
    <source>
        <dbReference type="ARBA" id="ARBA00023015"/>
    </source>
</evidence>
<dbReference type="GO" id="GO:0016592">
    <property type="term" value="C:mediator complex"/>
    <property type="evidence" value="ECO:0007669"/>
    <property type="project" value="UniProtKB-UniRule"/>
</dbReference>
<keyword evidence="10" id="KW-1185">Reference proteome</keyword>
<keyword evidence="7" id="KW-0175">Coiled coil</keyword>
<accession>A0A8J9YQW5</accession>
<dbReference type="PANTHER" id="PTHR13381:SF0">
    <property type="entry name" value="MEDIATOR OF RNA POLYMERASE II TRANSCRIPTION SUBUNIT 21"/>
    <property type="match status" value="1"/>
</dbReference>
<evidence type="ECO:0000313" key="9">
    <source>
        <dbReference type="EMBL" id="CAH1232640.1"/>
    </source>
</evidence>
<dbReference type="Gene3D" id="6.10.280.10">
    <property type="entry name" value="Mediator complex, subunit Med21"/>
    <property type="match status" value="1"/>
</dbReference>
<feature type="compositionally biased region" description="Low complexity" evidence="8">
    <location>
        <begin position="131"/>
        <end position="143"/>
    </location>
</feature>
<keyword evidence="2 6" id="KW-0805">Transcription regulation</keyword>
<dbReference type="InterPro" id="IPR037212">
    <property type="entry name" value="Med7/Med21-like"/>
</dbReference>
<keyword evidence="3 6" id="KW-0010">Activator</keyword>
<keyword evidence="5 6" id="KW-0539">Nucleus</keyword>
<evidence type="ECO:0000256" key="4">
    <source>
        <dbReference type="ARBA" id="ARBA00023163"/>
    </source>
</evidence>
<dbReference type="InterPro" id="IPR021384">
    <property type="entry name" value="Mediator_Med21"/>
</dbReference>
<comment type="subcellular location">
    <subcellularLocation>
        <location evidence="1 6">Nucleus</location>
    </subcellularLocation>
</comment>
<dbReference type="Pfam" id="PF11221">
    <property type="entry name" value="Med21"/>
    <property type="match status" value="1"/>
</dbReference>
<comment type="similarity">
    <text evidence="6">Belongs to the Mediator complex subunit 21 family.</text>
</comment>
<evidence type="ECO:0000256" key="8">
    <source>
        <dbReference type="SAM" id="MobiDB-lite"/>
    </source>
</evidence>
<proteinExistence type="inferred from homology"/>
<dbReference type="AlphaFoldDB" id="A0A8J9YQW5"/>